<dbReference type="OrthoDB" id="25129at2759"/>
<dbReference type="Gene3D" id="3.30.200.20">
    <property type="entry name" value="Phosphorylase Kinase, domain 1"/>
    <property type="match status" value="1"/>
</dbReference>
<accession>A0A9P6CGY7</accession>
<organism evidence="2 3">
    <name type="scientific">Collybia nuda</name>
    <dbReference type="NCBI Taxonomy" id="64659"/>
    <lineage>
        <taxon>Eukaryota</taxon>
        <taxon>Fungi</taxon>
        <taxon>Dikarya</taxon>
        <taxon>Basidiomycota</taxon>
        <taxon>Agaricomycotina</taxon>
        <taxon>Agaricomycetes</taxon>
        <taxon>Agaricomycetidae</taxon>
        <taxon>Agaricales</taxon>
        <taxon>Tricholomatineae</taxon>
        <taxon>Clitocybaceae</taxon>
        <taxon>Collybia</taxon>
    </lineage>
</organism>
<keyword evidence="3" id="KW-1185">Reference proteome</keyword>
<dbReference type="GO" id="GO:0016301">
    <property type="term" value="F:kinase activity"/>
    <property type="evidence" value="ECO:0007669"/>
    <property type="project" value="UniProtKB-KW"/>
</dbReference>
<dbReference type="SUPFAM" id="SSF56112">
    <property type="entry name" value="Protein kinase-like (PK-like)"/>
    <property type="match status" value="1"/>
</dbReference>
<evidence type="ECO:0000259" key="1">
    <source>
        <dbReference type="Pfam" id="PF01636"/>
    </source>
</evidence>
<feature type="domain" description="Aminoglycoside phosphotransferase" evidence="1">
    <location>
        <begin position="106"/>
        <end position="266"/>
    </location>
</feature>
<keyword evidence="2" id="KW-0808">Transferase</keyword>
<sequence>MAHFEFHSYLASKFSNQTKLQITTKPLQGGFTNLTIRASFQPPVEYETHLLESVILKYAPPFVASDPTQPLSVYRQTIEAEALRILSGSGDIPAISELLQTYVGRVRVPQLVYHDVEENILWISDLGETNTLSKYLTFTPTPSAPDIKDTAIALGSFLGKLFVATRDPAPDAIALLSRPNVNEIVELVGGMTKKSLLRSHFSEAESLAARVEEALRDGGKQEQCIGMVDLWPESILIDSSRQCGLIDWEYFGLSNAASEIGMLLAHLHILTVINQSSVSVSAALRQFISSLLRSFVANMQAPSAYFKHRALVTHGRELINGFDLYSDKLDALARDAVVQAGVNSLRAAGRTEVDINLPILSLNGGEWIWADFGLLFSLPEV</sequence>
<evidence type="ECO:0000313" key="3">
    <source>
        <dbReference type="Proteomes" id="UP000807353"/>
    </source>
</evidence>
<reference evidence="2" key="1">
    <citation type="submission" date="2020-11" db="EMBL/GenBank/DDBJ databases">
        <authorList>
            <consortium name="DOE Joint Genome Institute"/>
            <person name="Ahrendt S."/>
            <person name="Riley R."/>
            <person name="Andreopoulos W."/>
            <person name="Labutti K."/>
            <person name="Pangilinan J."/>
            <person name="Ruiz-Duenas F.J."/>
            <person name="Barrasa J.M."/>
            <person name="Sanchez-Garcia M."/>
            <person name="Camarero S."/>
            <person name="Miyauchi S."/>
            <person name="Serrano A."/>
            <person name="Linde D."/>
            <person name="Babiker R."/>
            <person name="Drula E."/>
            <person name="Ayuso-Fernandez I."/>
            <person name="Pacheco R."/>
            <person name="Padilla G."/>
            <person name="Ferreira P."/>
            <person name="Barriuso J."/>
            <person name="Kellner H."/>
            <person name="Castanera R."/>
            <person name="Alfaro M."/>
            <person name="Ramirez L."/>
            <person name="Pisabarro A.G."/>
            <person name="Kuo A."/>
            <person name="Tritt A."/>
            <person name="Lipzen A."/>
            <person name="He G."/>
            <person name="Yan M."/>
            <person name="Ng V."/>
            <person name="Cullen D."/>
            <person name="Martin F."/>
            <person name="Rosso M.-N."/>
            <person name="Henrissat B."/>
            <person name="Hibbett D."/>
            <person name="Martinez A.T."/>
            <person name="Grigoriev I.V."/>
        </authorList>
    </citation>
    <scope>NUCLEOTIDE SEQUENCE</scope>
    <source>
        <strain evidence="2">CBS 247.69</strain>
    </source>
</reference>
<dbReference type="Pfam" id="PF01636">
    <property type="entry name" value="APH"/>
    <property type="match status" value="1"/>
</dbReference>
<protein>
    <submittedName>
        <fullName evidence="2">Kinase-like domain-containing protein</fullName>
    </submittedName>
</protein>
<dbReference type="Proteomes" id="UP000807353">
    <property type="component" value="Unassembled WGS sequence"/>
</dbReference>
<dbReference type="EMBL" id="MU150245">
    <property type="protein sequence ID" value="KAF9465831.1"/>
    <property type="molecule type" value="Genomic_DNA"/>
</dbReference>
<dbReference type="InterPro" id="IPR011009">
    <property type="entry name" value="Kinase-like_dom_sf"/>
</dbReference>
<evidence type="ECO:0000313" key="2">
    <source>
        <dbReference type="EMBL" id="KAF9465831.1"/>
    </source>
</evidence>
<dbReference type="AlphaFoldDB" id="A0A9P6CGY7"/>
<dbReference type="Gene3D" id="3.90.1200.10">
    <property type="match status" value="1"/>
</dbReference>
<proteinExistence type="predicted"/>
<dbReference type="InterPro" id="IPR002575">
    <property type="entry name" value="Aminoglycoside_PTrfase"/>
</dbReference>
<keyword evidence="2" id="KW-0418">Kinase</keyword>
<gene>
    <name evidence="2" type="ORF">BDZ94DRAFT_309312</name>
</gene>
<comment type="caution">
    <text evidence="2">The sequence shown here is derived from an EMBL/GenBank/DDBJ whole genome shotgun (WGS) entry which is preliminary data.</text>
</comment>
<name>A0A9P6CGY7_9AGAR</name>